<name>A0A9N9WAU4_9NEOP</name>
<organism evidence="9 10">
    <name type="scientific">Diatraea saccharalis</name>
    <name type="common">sugarcane borer</name>
    <dbReference type="NCBI Taxonomy" id="40085"/>
    <lineage>
        <taxon>Eukaryota</taxon>
        <taxon>Metazoa</taxon>
        <taxon>Ecdysozoa</taxon>
        <taxon>Arthropoda</taxon>
        <taxon>Hexapoda</taxon>
        <taxon>Insecta</taxon>
        <taxon>Pterygota</taxon>
        <taxon>Neoptera</taxon>
        <taxon>Endopterygota</taxon>
        <taxon>Lepidoptera</taxon>
        <taxon>Glossata</taxon>
        <taxon>Ditrysia</taxon>
        <taxon>Pyraloidea</taxon>
        <taxon>Crambidae</taxon>
        <taxon>Crambinae</taxon>
        <taxon>Diatraea</taxon>
    </lineage>
</organism>
<sequence length="430" mass="50862">MSFFYLTAVKGEIPAHLLETIALERLCYLKEVFNMKELCYSEYLVEGGMYDNVGHFLLCVITIICKNIEFKRFIMKTERDLFEQRLNALCVYDLRCFAKKIIRSIKKQQYTAEFIEPLKTLCEHLMLQDLANHVCLESHKRNCNDHHIQLHFKHCLLFVAKREIDLKNGTAFIPCGKWKQFLIILFSINLSYKLEKSNVEALEFDPRISDLLNKLKSHIDPLLSNNHNNNYLLNSKRVDKESKNFPPCMLNIHEKLRKQHRLPHTERFYYTLFLKDIGMPVDQAIDFWRFEYRQAPNGIHSCCHNWEKNEKKFVYGIRHMYGLEGCRRNYTSMNCQRIQSFDSSCTSGGCPFKTFDHTKMLSILNMDSNESLWSQLYELKSRHNYTGACIKYMQSRNLVVIKNCDIDNASFNFTPVKYYKHVSLKTHDVI</sequence>
<keyword evidence="2" id="KW-0004">4Fe-4S</keyword>
<feature type="domain" description="DNA primase large subunit C-terminal" evidence="8">
    <location>
        <begin position="242"/>
        <end position="401"/>
    </location>
</feature>
<dbReference type="PANTHER" id="PTHR10537">
    <property type="entry name" value="DNA PRIMASE LARGE SUBUNIT"/>
    <property type="match status" value="1"/>
</dbReference>
<dbReference type="InterPro" id="IPR007238">
    <property type="entry name" value="DNA_primase_lsu_euk/arc"/>
</dbReference>
<reference evidence="9" key="1">
    <citation type="submission" date="2021-12" db="EMBL/GenBank/DDBJ databases">
        <authorList>
            <person name="King R."/>
        </authorList>
    </citation>
    <scope>NUCLEOTIDE SEQUENCE</scope>
</reference>
<evidence type="ECO:0000256" key="4">
    <source>
        <dbReference type="ARBA" id="ARBA00022705"/>
    </source>
</evidence>
<keyword evidence="7" id="KW-0411">Iron-sulfur</keyword>
<keyword evidence="5" id="KW-0479">Metal-binding</keyword>
<keyword evidence="6" id="KW-0408">Iron</keyword>
<evidence type="ECO:0000313" key="10">
    <source>
        <dbReference type="Proteomes" id="UP001153714"/>
    </source>
</evidence>
<evidence type="ECO:0000259" key="8">
    <source>
        <dbReference type="Pfam" id="PF04104"/>
    </source>
</evidence>
<dbReference type="AlphaFoldDB" id="A0A9N9WAU4"/>
<dbReference type="GO" id="GO:0046872">
    <property type="term" value="F:metal ion binding"/>
    <property type="evidence" value="ECO:0007669"/>
    <property type="project" value="UniProtKB-KW"/>
</dbReference>
<evidence type="ECO:0000256" key="1">
    <source>
        <dbReference type="ARBA" id="ARBA00001966"/>
    </source>
</evidence>
<dbReference type="PANTHER" id="PTHR10537:SF4">
    <property type="entry name" value="DNA PRIMASE LARGE SUBUNIT"/>
    <property type="match status" value="1"/>
</dbReference>
<dbReference type="GO" id="GO:0006270">
    <property type="term" value="P:DNA replication initiation"/>
    <property type="evidence" value="ECO:0007669"/>
    <property type="project" value="TreeGrafter"/>
</dbReference>
<dbReference type="Pfam" id="PF04104">
    <property type="entry name" value="DNA_primase_lrg"/>
    <property type="match status" value="1"/>
</dbReference>
<keyword evidence="10" id="KW-1185">Reference proteome</keyword>
<evidence type="ECO:0000313" key="9">
    <source>
        <dbReference type="EMBL" id="CAG9787405.1"/>
    </source>
</evidence>
<dbReference type="Gene3D" id="1.20.930.80">
    <property type="match status" value="1"/>
</dbReference>
<accession>A0A9N9WAU4</accession>
<dbReference type="Proteomes" id="UP001153714">
    <property type="component" value="Chromosome 17"/>
</dbReference>
<gene>
    <name evidence="9" type="ORF">DIATSA_LOCUS5288</name>
</gene>
<dbReference type="OrthoDB" id="421393at2759"/>
<evidence type="ECO:0000256" key="2">
    <source>
        <dbReference type="ARBA" id="ARBA00022485"/>
    </source>
</evidence>
<evidence type="ECO:0000256" key="5">
    <source>
        <dbReference type="ARBA" id="ARBA00022723"/>
    </source>
</evidence>
<keyword evidence="3" id="KW-0639">Primosome</keyword>
<evidence type="ECO:0000256" key="7">
    <source>
        <dbReference type="ARBA" id="ARBA00023014"/>
    </source>
</evidence>
<comment type="cofactor">
    <cofactor evidence="1">
        <name>[4Fe-4S] cluster</name>
        <dbReference type="ChEBI" id="CHEBI:49883"/>
    </cofactor>
</comment>
<protein>
    <recommendedName>
        <fullName evidence="8">DNA primase large subunit C-terminal domain-containing protein</fullName>
    </recommendedName>
</protein>
<dbReference type="InterPro" id="IPR058560">
    <property type="entry name" value="DNA_primase_C"/>
</dbReference>
<keyword evidence="4" id="KW-0235">DNA replication</keyword>
<dbReference type="GO" id="GO:0006269">
    <property type="term" value="P:DNA replication, synthesis of primer"/>
    <property type="evidence" value="ECO:0007669"/>
    <property type="project" value="UniProtKB-KW"/>
</dbReference>
<reference evidence="9" key="2">
    <citation type="submission" date="2022-10" db="EMBL/GenBank/DDBJ databases">
        <authorList>
            <consortium name="ENA_rothamsted_submissions"/>
            <consortium name="culmorum"/>
            <person name="King R."/>
        </authorList>
    </citation>
    <scope>NUCLEOTIDE SEQUENCE</scope>
</reference>
<dbReference type="GO" id="GO:0005658">
    <property type="term" value="C:alpha DNA polymerase:primase complex"/>
    <property type="evidence" value="ECO:0007669"/>
    <property type="project" value="TreeGrafter"/>
</dbReference>
<evidence type="ECO:0000256" key="6">
    <source>
        <dbReference type="ARBA" id="ARBA00023004"/>
    </source>
</evidence>
<proteinExistence type="predicted"/>
<dbReference type="GO" id="GO:0051539">
    <property type="term" value="F:4 iron, 4 sulfur cluster binding"/>
    <property type="evidence" value="ECO:0007669"/>
    <property type="project" value="UniProtKB-KW"/>
</dbReference>
<dbReference type="EMBL" id="OU893348">
    <property type="protein sequence ID" value="CAG9787405.1"/>
    <property type="molecule type" value="Genomic_DNA"/>
</dbReference>
<evidence type="ECO:0000256" key="3">
    <source>
        <dbReference type="ARBA" id="ARBA00022515"/>
    </source>
</evidence>